<feature type="domain" description="SnoaL-like" evidence="1">
    <location>
        <begin position="5"/>
        <end position="134"/>
    </location>
</feature>
<dbReference type="Gene3D" id="3.10.450.50">
    <property type="match status" value="1"/>
</dbReference>
<comment type="caution">
    <text evidence="2">The sequence shown here is derived from an EMBL/GenBank/DDBJ whole genome shotgun (WGS) entry which is preliminary data.</text>
</comment>
<accession>A0ABT8ZP72</accession>
<dbReference type="RefSeq" id="WP_304536763.1">
    <property type="nucleotide sequence ID" value="NZ_JAUQOM010000008.1"/>
</dbReference>
<dbReference type="EMBL" id="JAUQOM010000008">
    <property type="protein sequence ID" value="MDO7836340.1"/>
    <property type="molecule type" value="Genomic_DNA"/>
</dbReference>
<dbReference type="InterPro" id="IPR037401">
    <property type="entry name" value="SnoaL-like"/>
</dbReference>
<name>A0ABT8ZP72_9SPHN</name>
<dbReference type="Proteomes" id="UP001176471">
    <property type="component" value="Unassembled WGS sequence"/>
</dbReference>
<keyword evidence="3" id="KW-1185">Reference proteome</keyword>
<organism evidence="2 3">
    <name type="scientific">Sphingobium cyanobacteriorum</name>
    <dbReference type="NCBI Taxonomy" id="3063954"/>
    <lineage>
        <taxon>Bacteria</taxon>
        <taxon>Pseudomonadati</taxon>
        <taxon>Pseudomonadota</taxon>
        <taxon>Alphaproteobacteria</taxon>
        <taxon>Sphingomonadales</taxon>
        <taxon>Sphingomonadaceae</taxon>
        <taxon>Sphingobium</taxon>
    </lineage>
</organism>
<proteinExistence type="predicted"/>
<protein>
    <submittedName>
        <fullName evidence="2">Nuclear transport factor 2 family protein</fullName>
    </submittedName>
</protein>
<dbReference type="Pfam" id="PF13577">
    <property type="entry name" value="SnoaL_4"/>
    <property type="match status" value="1"/>
</dbReference>
<sequence>MDISQKLEAIEEIRKVRARYCRFVDTKQWDALKDLFIEDATFDGGSAGMGPIANREEFVANAANGLAGCVSVHHCHCPEIELISDSSATSIWAMEDMLQWSEDSGSPIRTLHGMGHYHETFTKIDGHWKIASWKITRLRVDSVTA</sequence>
<evidence type="ECO:0000313" key="3">
    <source>
        <dbReference type="Proteomes" id="UP001176471"/>
    </source>
</evidence>
<evidence type="ECO:0000313" key="2">
    <source>
        <dbReference type="EMBL" id="MDO7836340.1"/>
    </source>
</evidence>
<evidence type="ECO:0000259" key="1">
    <source>
        <dbReference type="Pfam" id="PF13577"/>
    </source>
</evidence>
<dbReference type="SUPFAM" id="SSF54427">
    <property type="entry name" value="NTF2-like"/>
    <property type="match status" value="1"/>
</dbReference>
<gene>
    <name evidence="2" type="ORF">Q4610_14920</name>
</gene>
<reference evidence="2" key="1">
    <citation type="submission" date="2023-07" db="EMBL/GenBank/DDBJ databases">
        <title>Bacterial whole genome sequence for Sphingobium sp. HBC34.</title>
        <authorList>
            <person name="Le V."/>
            <person name="Ko S.-R."/>
            <person name="Ahn C.-Y."/>
            <person name="Oh H.-M."/>
        </authorList>
    </citation>
    <scope>NUCLEOTIDE SEQUENCE</scope>
    <source>
        <strain evidence="2">HBC34</strain>
    </source>
</reference>
<dbReference type="InterPro" id="IPR032710">
    <property type="entry name" value="NTF2-like_dom_sf"/>
</dbReference>